<dbReference type="EMBL" id="FRFG01000005">
    <property type="protein sequence ID" value="SHO54599.1"/>
    <property type="molecule type" value="Genomic_DNA"/>
</dbReference>
<keyword evidence="2" id="KW-1185">Reference proteome</keyword>
<protein>
    <submittedName>
        <fullName evidence="1">Uncharacterized protein</fullName>
    </submittedName>
</protein>
<evidence type="ECO:0000313" key="1">
    <source>
        <dbReference type="EMBL" id="SHO54599.1"/>
    </source>
</evidence>
<proteinExistence type="predicted"/>
<dbReference type="AlphaFoldDB" id="A0A1M7YPQ2"/>
<sequence>MVKMMQQHDFVQIVKQACECGSLPQALDFLKTVEDSDIAEAAKDLTGQFAIAEAEGKKRIYHVTQQENEQGEMQDYVEHIMNEGDDVIGFVAWFFESEFSVKKKEVYQAAGKTYQQPKRNG</sequence>
<accession>A0A1M7YPQ2</accession>
<evidence type="ECO:0000313" key="2">
    <source>
        <dbReference type="Proteomes" id="UP000184600"/>
    </source>
</evidence>
<reference evidence="2" key="1">
    <citation type="submission" date="2016-12" db="EMBL/GenBank/DDBJ databases">
        <authorList>
            <person name="Rodrigo-Torres L."/>
            <person name="Arahal R.D."/>
            <person name="Lucena T."/>
        </authorList>
    </citation>
    <scope>NUCLEOTIDE SEQUENCE [LARGE SCALE GENOMIC DNA]</scope>
</reference>
<gene>
    <name evidence="1" type="ORF">VQ7734_00313</name>
</gene>
<organism evidence="1 2">
    <name type="scientific">Vibrio quintilis</name>
    <dbReference type="NCBI Taxonomy" id="1117707"/>
    <lineage>
        <taxon>Bacteria</taxon>
        <taxon>Pseudomonadati</taxon>
        <taxon>Pseudomonadota</taxon>
        <taxon>Gammaproteobacteria</taxon>
        <taxon>Vibrionales</taxon>
        <taxon>Vibrionaceae</taxon>
        <taxon>Vibrio</taxon>
    </lineage>
</organism>
<name>A0A1M7YPQ2_9VIBR</name>
<dbReference type="Proteomes" id="UP000184600">
    <property type="component" value="Unassembled WGS sequence"/>
</dbReference>